<dbReference type="RefSeq" id="WP_138621623.1">
    <property type="nucleotide sequence ID" value="NZ_SZVP01000004.1"/>
</dbReference>
<name>A0A8H2JM43_9GAMM</name>
<proteinExistence type="inferred from homology"/>
<organism evidence="3 4">
    <name type="scientific">Colwellia ponticola</name>
    <dbReference type="NCBI Taxonomy" id="2304625"/>
    <lineage>
        <taxon>Bacteria</taxon>
        <taxon>Pseudomonadati</taxon>
        <taxon>Pseudomonadota</taxon>
        <taxon>Gammaproteobacteria</taxon>
        <taxon>Alteromonadales</taxon>
        <taxon>Colwelliaceae</taxon>
        <taxon>Colwellia</taxon>
    </lineage>
</organism>
<dbReference type="PANTHER" id="PTHR10672:SF3">
    <property type="entry name" value="PROTEIN HU-LI TAI SHAO"/>
    <property type="match status" value="1"/>
</dbReference>
<dbReference type="GO" id="GO:0005996">
    <property type="term" value="P:monosaccharide metabolic process"/>
    <property type="evidence" value="ECO:0007669"/>
    <property type="project" value="UniProtKB-ARBA"/>
</dbReference>
<dbReference type="Pfam" id="PF00596">
    <property type="entry name" value="Aldolase_II"/>
    <property type="match status" value="1"/>
</dbReference>
<protein>
    <submittedName>
        <fullName evidence="3">Class II aldolase/adducin family protein</fullName>
    </submittedName>
</protein>
<accession>A0A8H2JM43</accession>
<dbReference type="PANTHER" id="PTHR10672">
    <property type="entry name" value="ADDUCIN"/>
    <property type="match status" value="1"/>
</dbReference>
<dbReference type="AlphaFoldDB" id="A0A8H2JM43"/>
<dbReference type="EMBL" id="SZVP01000004">
    <property type="protein sequence ID" value="TMM45962.1"/>
    <property type="molecule type" value="Genomic_DNA"/>
</dbReference>
<dbReference type="Gene3D" id="3.40.225.10">
    <property type="entry name" value="Class II aldolase/adducin N-terminal domain"/>
    <property type="match status" value="1"/>
</dbReference>
<comment type="caution">
    <text evidence="3">The sequence shown here is derived from an EMBL/GenBank/DDBJ whole genome shotgun (WGS) entry which is preliminary data.</text>
</comment>
<evidence type="ECO:0000313" key="3">
    <source>
        <dbReference type="EMBL" id="TMM45962.1"/>
    </source>
</evidence>
<dbReference type="SUPFAM" id="SSF53639">
    <property type="entry name" value="AraD/HMP-PK domain-like"/>
    <property type="match status" value="1"/>
</dbReference>
<dbReference type="SMART" id="SM01007">
    <property type="entry name" value="Aldolase_II"/>
    <property type="match status" value="1"/>
</dbReference>
<dbReference type="GO" id="GO:0051015">
    <property type="term" value="F:actin filament binding"/>
    <property type="evidence" value="ECO:0007669"/>
    <property type="project" value="TreeGrafter"/>
</dbReference>
<evidence type="ECO:0000313" key="4">
    <source>
        <dbReference type="Proteomes" id="UP000307702"/>
    </source>
</evidence>
<feature type="domain" description="Class II aldolase/adducin N-terminal" evidence="2">
    <location>
        <begin position="22"/>
        <end position="202"/>
    </location>
</feature>
<reference evidence="3 4" key="1">
    <citation type="submission" date="2019-05" db="EMBL/GenBank/DDBJ databases">
        <title>Colwellia ponticola sp. nov., isolated from seawater.</title>
        <authorList>
            <person name="Yoon J.-H."/>
        </authorList>
    </citation>
    <scope>NUCLEOTIDE SEQUENCE [LARGE SCALE GENOMIC DNA]</scope>
    <source>
        <strain evidence="3 4">OISW-25</strain>
    </source>
</reference>
<dbReference type="InterPro" id="IPR001303">
    <property type="entry name" value="Aldolase_II/adducin_N"/>
</dbReference>
<dbReference type="InterPro" id="IPR036409">
    <property type="entry name" value="Aldolase_II/adducin_N_sf"/>
</dbReference>
<dbReference type="Proteomes" id="UP000307702">
    <property type="component" value="Unassembled WGS sequence"/>
</dbReference>
<evidence type="ECO:0000256" key="1">
    <source>
        <dbReference type="ARBA" id="ARBA00037961"/>
    </source>
</evidence>
<evidence type="ECO:0000259" key="2">
    <source>
        <dbReference type="SMART" id="SM01007"/>
    </source>
</evidence>
<comment type="similarity">
    <text evidence="1">Belongs to the aldolase class II family.</text>
</comment>
<dbReference type="NCBIfam" id="NF005451">
    <property type="entry name" value="PRK07044.1"/>
    <property type="match status" value="1"/>
</dbReference>
<dbReference type="InterPro" id="IPR051017">
    <property type="entry name" value="Aldolase-II_Adducin_sf"/>
</dbReference>
<dbReference type="GO" id="GO:0005856">
    <property type="term" value="C:cytoskeleton"/>
    <property type="evidence" value="ECO:0007669"/>
    <property type="project" value="TreeGrafter"/>
</dbReference>
<dbReference type="OrthoDB" id="8859181at2"/>
<keyword evidence="4" id="KW-1185">Reference proteome</keyword>
<sequence>MQQLPTLSLKNKVSAQEWQIRVDLAACYRLIHMHGWDDLIHTHVSARIPGTEHLLINAFGLAFEEITASNLVKIDIDGNVIDKDSPFVINPAGFTIHSAVHAARHDEICALHIHTDETIAVASVEEGLLPLSQYSMFALASMSYHDYEGLAVNDGEKRRLQDDLGDKNFMLLRNHGALTMGKTIGDAFMHMYDLTRACQIQLQIMATGMKPIYAPQSIIDGIKAQANIVHYGETGGQKAWPAMLRRVYRHDPTFAQ</sequence>
<gene>
    <name evidence="3" type="ORF">FCS21_06455</name>
</gene>